<proteinExistence type="predicted"/>
<gene>
    <name evidence="1" type="ORF">PoB_006582300</name>
</gene>
<protein>
    <submittedName>
        <fullName evidence="1">Uncharacterized protein</fullName>
    </submittedName>
</protein>
<accession>A0AAV4D5C0</accession>
<evidence type="ECO:0000313" key="1">
    <source>
        <dbReference type="EMBL" id="GFO39318.1"/>
    </source>
</evidence>
<name>A0AAV4D5C0_9GAST</name>
<keyword evidence="2" id="KW-1185">Reference proteome</keyword>
<evidence type="ECO:0000313" key="2">
    <source>
        <dbReference type="Proteomes" id="UP000735302"/>
    </source>
</evidence>
<dbReference type="AlphaFoldDB" id="A0AAV4D5C0"/>
<comment type="caution">
    <text evidence="1">The sequence shown here is derived from an EMBL/GenBank/DDBJ whole genome shotgun (WGS) entry which is preliminary data.</text>
</comment>
<organism evidence="1 2">
    <name type="scientific">Plakobranchus ocellatus</name>
    <dbReference type="NCBI Taxonomy" id="259542"/>
    <lineage>
        <taxon>Eukaryota</taxon>
        <taxon>Metazoa</taxon>
        <taxon>Spiralia</taxon>
        <taxon>Lophotrochozoa</taxon>
        <taxon>Mollusca</taxon>
        <taxon>Gastropoda</taxon>
        <taxon>Heterobranchia</taxon>
        <taxon>Euthyneura</taxon>
        <taxon>Panpulmonata</taxon>
        <taxon>Sacoglossa</taxon>
        <taxon>Placobranchoidea</taxon>
        <taxon>Plakobranchidae</taxon>
        <taxon>Plakobranchus</taxon>
    </lineage>
</organism>
<dbReference type="EMBL" id="BLXT01007490">
    <property type="protein sequence ID" value="GFO39318.1"/>
    <property type="molecule type" value="Genomic_DNA"/>
</dbReference>
<sequence length="109" mass="11791">MLLKSKSLTIFIIQFPFPNIFQPGRSHVTLDGLVTDASSSVTVQLTQTVIHQTVPVAVDVINNGLDQHASTGGFSVSLADGSRGFSYVLTCRRSLNRCTALGWGLRLRS</sequence>
<dbReference type="Proteomes" id="UP000735302">
    <property type="component" value="Unassembled WGS sequence"/>
</dbReference>
<reference evidence="1 2" key="1">
    <citation type="journal article" date="2021" name="Elife">
        <title>Chloroplast acquisition without the gene transfer in kleptoplastic sea slugs, Plakobranchus ocellatus.</title>
        <authorList>
            <person name="Maeda T."/>
            <person name="Takahashi S."/>
            <person name="Yoshida T."/>
            <person name="Shimamura S."/>
            <person name="Takaki Y."/>
            <person name="Nagai Y."/>
            <person name="Toyoda A."/>
            <person name="Suzuki Y."/>
            <person name="Arimoto A."/>
            <person name="Ishii H."/>
            <person name="Satoh N."/>
            <person name="Nishiyama T."/>
            <person name="Hasebe M."/>
            <person name="Maruyama T."/>
            <person name="Minagawa J."/>
            <person name="Obokata J."/>
            <person name="Shigenobu S."/>
        </authorList>
    </citation>
    <scope>NUCLEOTIDE SEQUENCE [LARGE SCALE GENOMIC DNA]</scope>
</reference>